<evidence type="ECO:0000313" key="1">
    <source>
        <dbReference type="EMBL" id="RDI68643.1"/>
    </source>
</evidence>
<evidence type="ECO:0000313" key="2">
    <source>
        <dbReference type="Proteomes" id="UP000254869"/>
    </source>
</evidence>
<dbReference type="AlphaFoldDB" id="A0A370ID56"/>
<dbReference type="InterPro" id="IPR003718">
    <property type="entry name" value="OsmC/Ohr_fam"/>
</dbReference>
<comment type="caution">
    <text evidence="1">The sequence shown here is derived from an EMBL/GenBank/DDBJ whole genome shotgun (WGS) entry which is preliminary data.</text>
</comment>
<dbReference type="InterPro" id="IPR036102">
    <property type="entry name" value="OsmC/Ohrsf"/>
</dbReference>
<dbReference type="PANTHER" id="PTHR42830">
    <property type="entry name" value="OSMOTICALLY INDUCIBLE FAMILY PROTEIN"/>
    <property type="match status" value="1"/>
</dbReference>
<reference evidence="1 2" key="1">
    <citation type="submission" date="2018-07" db="EMBL/GenBank/DDBJ databases">
        <title>Genomic Encyclopedia of Type Strains, Phase IV (KMG-IV): sequencing the most valuable type-strain genomes for metagenomic binning, comparative biology and taxonomic classification.</title>
        <authorList>
            <person name="Goeker M."/>
        </authorList>
    </citation>
    <scope>NUCLEOTIDE SEQUENCE [LARGE SCALE GENOMIC DNA]</scope>
    <source>
        <strain evidence="1 2">DSM 44290</strain>
    </source>
</reference>
<dbReference type="SUPFAM" id="SSF82784">
    <property type="entry name" value="OsmC-like"/>
    <property type="match status" value="1"/>
</dbReference>
<protein>
    <submittedName>
        <fullName evidence="1">Organic hydroperoxide reductase OsmC/OhrA</fullName>
    </submittedName>
</protein>
<dbReference type="STRING" id="1210086.GCA_001613105_00027"/>
<keyword evidence="2" id="KW-1185">Reference proteome</keyword>
<dbReference type="PANTHER" id="PTHR42830:SF2">
    <property type="entry name" value="OSMC_OHR FAMILY PROTEIN"/>
    <property type="match status" value="1"/>
</dbReference>
<sequence length="172" mass="18687">MTPIPTTDEDIVVPKSHHYELDVTWTGNTGTGTSDYREFSRSHDVSADGKPTIAGTADPAFRGAPDRWNPEELLVASLSQCHMLWFLVLCARAGIVVTDYTDHPSGAMVENPDGGGRFTEVVLRPRVTLADPQQADRTPELHERAHSLCFIANSVNCDVRCEPEVVGTGSPG</sequence>
<name>A0A370ID56_9NOCA</name>
<dbReference type="Gene3D" id="3.30.300.20">
    <property type="match status" value="1"/>
</dbReference>
<organism evidence="1 2">
    <name type="scientific">Nocardia pseudobrasiliensis</name>
    <dbReference type="NCBI Taxonomy" id="45979"/>
    <lineage>
        <taxon>Bacteria</taxon>
        <taxon>Bacillati</taxon>
        <taxon>Actinomycetota</taxon>
        <taxon>Actinomycetes</taxon>
        <taxon>Mycobacteriales</taxon>
        <taxon>Nocardiaceae</taxon>
        <taxon>Nocardia</taxon>
    </lineage>
</organism>
<dbReference type="Pfam" id="PF02566">
    <property type="entry name" value="OsmC"/>
    <property type="match status" value="1"/>
</dbReference>
<accession>A0A370ID56</accession>
<dbReference type="RefSeq" id="WP_245996861.1">
    <property type="nucleotide sequence ID" value="NZ_QQBC01000001.1"/>
</dbReference>
<dbReference type="EMBL" id="QQBC01000001">
    <property type="protein sequence ID" value="RDI68643.1"/>
    <property type="molecule type" value="Genomic_DNA"/>
</dbReference>
<dbReference type="Proteomes" id="UP000254869">
    <property type="component" value="Unassembled WGS sequence"/>
</dbReference>
<gene>
    <name evidence="1" type="ORF">DFR76_101178</name>
</gene>
<dbReference type="InterPro" id="IPR052707">
    <property type="entry name" value="OsmC_Ohr_Peroxiredoxin"/>
</dbReference>
<proteinExistence type="predicted"/>
<dbReference type="InterPro" id="IPR015946">
    <property type="entry name" value="KH_dom-like_a/b"/>
</dbReference>